<name>A0A423Q121_9GAMM</name>
<accession>A0A423Q121</accession>
<dbReference type="PANTHER" id="PTHR33643">
    <property type="entry name" value="UREASE ACCESSORY PROTEIN D"/>
    <property type="match status" value="1"/>
</dbReference>
<dbReference type="PANTHER" id="PTHR33643:SF1">
    <property type="entry name" value="UREASE ACCESSORY PROTEIN D"/>
    <property type="match status" value="1"/>
</dbReference>
<evidence type="ECO:0000256" key="1">
    <source>
        <dbReference type="ARBA" id="ARBA00007177"/>
    </source>
</evidence>
<proteinExistence type="inferred from homology"/>
<dbReference type="OrthoDB" id="9798842at2"/>
<keyword evidence="3 4" id="KW-0143">Chaperone</keyword>
<protein>
    <recommendedName>
        <fullName evidence="4">Urease accessory protein UreD</fullName>
    </recommendedName>
</protein>
<comment type="similarity">
    <text evidence="1 4">Belongs to the UreD family.</text>
</comment>
<keyword evidence="2 4" id="KW-0996">Nickel insertion</keyword>
<dbReference type="HAMAP" id="MF_01384">
    <property type="entry name" value="UreD"/>
    <property type="match status" value="1"/>
</dbReference>
<reference evidence="5 6" key="1">
    <citation type="submission" date="2013-10" db="EMBL/GenBank/DDBJ databases">
        <title>Salinisphaera japonica YTM-1 Genome Sequencing.</title>
        <authorList>
            <person name="Lai Q."/>
            <person name="Li C."/>
            <person name="Shao Z."/>
        </authorList>
    </citation>
    <scope>NUCLEOTIDE SEQUENCE [LARGE SCALE GENOMIC DNA]</scope>
    <source>
        <strain evidence="5 6">YTM-1</strain>
    </source>
</reference>
<dbReference type="AlphaFoldDB" id="A0A423Q121"/>
<comment type="subcellular location">
    <subcellularLocation>
        <location evidence="4">Cytoplasm</location>
    </subcellularLocation>
</comment>
<dbReference type="InterPro" id="IPR002669">
    <property type="entry name" value="UreD"/>
</dbReference>
<keyword evidence="6" id="KW-1185">Reference proteome</keyword>
<keyword evidence="4" id="KW-0963">Cytoplasm</keyword>
<dbReference type="Pfam" id="PF01774">
    <property type="entry name" value="UreD"/>
    <property type="match status" value="1"/>
</dbReference>
<dbReference type="EMBL" id="AYKG01000003">
    <property type="protein sequence ID" value="ROO31920.1"/>
    <property type="molecule type" value="Genomic_DNA"/>
</dbReference>
<dbReference type="GO" id="GO:0005737">
    <property type="term" value="C:cytoplasm"/>
    <property type="evidence" value="ECO:0007669"/>
    <property type="project" value="UniProtKB-SubCell"/>
</dbReference>
<comment type="caution">
    <text evidence="5">The sequence shown here is derived from an EMBL/GenBank/DDBJ whole genome shotgun (WGS) entry which is preliminary data.</text>
</comment>
<gene>
    <name evidence="4" type="primary">ureD</name>
    <name evidence="5" type="ORF">SAJA_01840</name>
</gene>
<evidence type="ECO:0000256" key="4">
    <source>
        <dbReference type="HAMAP-Rule" id="MF_01384"/>
    </source>
</evidence>
<comment type="subunit">
    <text evidence="4">UreD, UreF and UreG form a complex that acts as a GTP-hydrolysis-dependent molecular chaperone, activating the urease apoprotein by helping to assemble the nickel containing metallocenter of UreC. The UreE protein probably delivers the nickel.</text>
</comment>
<evidence type="ECO:0000313" key="5">
    <source>
        <dbReference type="EMBL" id="ROO31920.1"/>
    </source>
</evidence>
<dbReference type="GO" id="GO:0016151">
    <property type="term" value="F:nickel cation binding"/>
    <property type="evidence" value="ECO:0007669"/>
    <property type="project" value="UniProtKB-UniRule"/>
</dbReference>
<sequence>MPVRRQHTGPLYIQRALYPEDDGTAHLMLLHPPGGLVQGDRIDIDIEAVDAASVLVTTPSAGKFYRTPATGTHQRVGLHAGPNSRLEWLPQEAILFDGANVALSLDVDLSADSRVIVWDSVVLGRPAIEERLMQGHLDTRLDVRLEARPIFSERTRVPGLADSCLQDAGWGLGGAIAMGTLIAYRPEDFVAQDIEALRQLAVSGDGRYTVTLVDQLLVVRALGQSSRFVRETLALAWQALRPRVMGKPAVAPRIWAT</sequence>
<dbReference type="Proteomes" id="UP000285310">
    <property type="component" value="Unassembled WGS sequence"/>
</dbReference>
<evidence type="ECO:0000256" key="2">
    <source>
        <dbReference type="ARBA" id="ARBA00022988"/>
    </source>
</evidence>
<organism evidence="5 6">
    <name type="scientific">Salinisphaera japonica YTM-1</name>
    <dbReference type="NCBI Taxonomy" id="1209778"/>
    <lineage>
        <taxon>Bacteria</taxon>
        <taxon>Pseudomonadati</taxon>
        <taxon>Pseudomonadota</taxon>
        <taxon>Gammaproteobacteria</taxon>
        <taxon>Salinisphaerales</taxon>
        <taxon>Salinisphaeraceae</taxon>
        <taxon>Salinisphaera</taxon>
    </lineage>
</organism>
<comment type="function">
    <text evidence="4">Required for maturation of urease via the functional incorporation of the urease nickel metallocenter.</text>
</comment>
<dbReference type="RefSeq" id="WP_123656948.1">
    <property type="nucleotide sequence ID" value="NZ_AYKG01000003.1"/>
</dbReference>
<evidence type="ECO:0000256" key="3">
    <source>
        <dbReference type="ARBA" id="ARBA00023186"/>
    </source>
</evidence>
<dbReference type="InParanoid" id="A0A423Q121"/>
<evidence type="ECO:0000313" key="6">
    <source>
        <dbReference type="Proteomes" id="UP000285310"/>
    </source>
</evidence>